<name>A0ABW7T0A3_9ACTN</name>
<dbReference type="Proteomes" id="UP001611162">
    <property type="component" value="Unassembled WGS sequence"/>
</dbReference>
<feature type="compositionally biased region" description="Basic and acidic residues" evidence="1">
    <location>
        <begin position="1"/>
        <end position="12"/>
    </location>
</feature>
<comment type="caution">
    <text evidence="2">The sequence shown here is derived from an EMBL/GenBank/DDBJ whole genome shotgun (WGS) entry which is preliminary data.</text>
</comment>
<feature type="compositionally biased region" description="Basic and acidic residues" evidence="1">
    <location>
        <begin position="23"/>
        <end position="32"/>
    </location>
</feature>
<gene>
    <name evidence="2" type="ORF">ACH4TF_05260</name>
</gene>
<feature type="region of interest" description="Disordered" evidence="1">
    <location>
        <begin position="1"/>
        <end position="32"/>
    </location>
</feature>
<protein>
    <submittedName>
        <fullName evidence="2">Uncharacterized protein</fullName>
    </submittedName>
</protein>
<dbReference type="EMBL" id="JBIRRB010000001">
    <property type="protein sequence ID" value="MFI0909852.1"/>
    <property type="molecule type" value="Genomic_DNA"/>
</dbReference>
<organism evidence="2 3">
    <name type="scientific">Streptomyces abikoensis</name>
    <dbReference type="NCBI Taxonomy" id="97398"/>
    <lineage>
        <taxon>Bacteria</taxon>
        <taxon>Bacillati</taxon>
        <taxon>Actinomycetota</taxon>
        <taxon>Actinomycetes</taxon>
        <taxon>Kitasatosporales</taxon>
        <taxon>Streptomycetaceae</taxon>
        <taxon>Streptomyces</taxon>
    </lineage>
</organism>
<proteinExistence type="predicted"/>
<accession>A0ABW7T0A3</accession>
<feature type="region of interest" description="Disordered" evidence="1">
    <location>
        <begin position="61"/>
        <end position="84"/>
    </location>
</feature>
<evidence type="ECO:0000313" key="2">
    <source>
        <dbReference type="EMBL" id="MFI0909852.1"/>
    </source>
</evidence>
<reference evidence="2 3" key="1">
    <citation type="submission" date="2024-10" db="EMBL/GenBank/DDBJ databases">
        <title>The Natural Products Discovery Center: Release of the First 8490 Sequenced Strains for Exploring Actinobacteria Biosynthetic Diversity.</title>
        <authorList>
            <person name="Kalkreuter E."/>
            <person name="Kautsar S.A."/>
            <person name="Yang D."/>
            <person name="Bader C.D."/>
            <person name="Teijaro C.N."/>
            <person name="Fluegel L."/>
            <person name="Davis C.M."/>
            <person name="Simpson J.R."/>
            <person name="Lauterbach L."/>
            <person name="Steele A.D."/>
            <person name="Gui C."/>
            <person name="Meng S."/>
            <person name="Li G."/>
            <person name="Viehrig K."/>
            <person name="Ye F."/>
            <person name="Su P."/>
            <person name="Kiefer A.F."/>
            <person name="Nichols A."/>
            <person name="Cepeda A.J."/>
            <person name="Yan W."/>
            <person name="Fan B."/>
            <person name="Jiang Y."/>
            <person name="Adhikari A."/>
            <person name="Zheng C.-J."/>
            <person name="Schuster L."/>
            <person name="Cowan T.M."/>
            <person name="Smanski M.J."/>
            <person name="Chevrette M.G."/>
            <person name="De Carvalho L.P.S."/>
            <person name="Shen B."/>
        </authorList>
    </citation>
    <scope>NUCLEOTIDE SEQUENCE [LARGE SCALE GENOMIC DNA]</scope>
    <source>
        <strain evidence="2 3">NPDC020979</strain>
    </source>
</reference>
<keyword evidence="3" id="KW-1185">Reference proteome</keyword>
<dbReference type="RefSeq" id="WP_397612237.1">
    <property type="nucleotide sequence ID" value="NZ_JBIRRB010000001.1"/>
</dbReference>
<evidence type="ECO:0000256" key="1">
    <source>
        <dbReference type="SAM" id="MobiDB-lite"/>
    </source>
</evidence>
<sequence length="84" mass="9274">MTHSQARHEPKADTSLPTLSRARHQDEPFFRSKELTDGHIEVIDVPGDRLLLMEEPDAAAHVAQAAEHGPGRGAAQNPSENWNE</sequence>
<evidence type="ECO:0000313" key="3">
    <source>
        <dbReference type="Proteomes" id="UP001611162"/>
    </source>
</evidence>